<dbReference type="Proteomes" id="UP001652660">
    <property type="component" value="Chromosome 5e"/>
</dbReference>
<dbReference type="GeneID" id="140006996"/>
<dbReference type="RefSeq" id="XP_071905767.1">
    <property type="nucleotide sequence ID" value="XM_072049666.1"/>
</dbReference>
<evidence type="ECO:0000313" key="1">
    <source>
        <dbReference type="Proteomes" id="UP001652660"/>
    </source>
</evidence>
<dbReference type="RefSeq" id="XP_071905768.1">
    <property type="nucleotide sequence ID" value="XM_072049667.1"/>
</dbReference>
<protein>
    <submittedName>
        <fullName evidence="2 3">Uncharacterized protein</fullName>
    </submittedName>
</protein>
<dbReference type="RefSeq" id="XP_071905765.1">
    <property type="nucleotide sequence ID" value="XM_072049664.1"/>
</dbReference>
<organism evidence="1 7">
    <name type="scientific">Coffea arabica</name>
    <name type="common">Arabian coffee</name>
    <dbReference type="NCBI Taxonomy" id="13443"/>
    <lineage>
        <taxon>Eukaryota</taxon>
        <taxon>Viridiplantae</taxon>
        <taxon>Streptophyta</taxon>
        <taxon>Embryophyta</taxon>
        <taxon>Tracheophyta</taxon>
        <taxon>Spermatophyta</taxon>
        <taxon>Magnoliopsida</taxon>
        <taxon>eudicotyledons</taxon>
        <taxon>Gunneridae</taxon>
        <taxon>Pentapetalae</taxon>
        <taxon>asterids</taxon>
        <taxon>lamiids</taxon>
        <taxon>Gentianales</taxon>
        <taxon>Rubiaceae</taxon>
        <taxon>Ixoroideae</taxon>
        <taxon>Gardenieae complex</taxon>
        <taxon>Bertiereae - Coffeeae clade</taxon>
        <taxon>Coffeeae</taxon>
        <taxon>Coffea</taxon>
    </lineage>
</organism>
<reference evidence="2 3" key="1">
    <citation type="submission" date="2025-05" db="UniProtKB">
        <authorList>
            <consortium name="RefSeq"/>
        </authorList>
    </citation>
    <scope>IDENTIFICATION</scope>
    <source>
        <tissue evidence="2 3">Leaves</tissue>
    </source>
</reference>
<keyword evidence="1" id="KW-1185">Reference proteome</keyword>
<name>A0ABM4UER1_COFAR</name>
<dbReference type="RefSeq" id="XP_071905758.1">
    <property type="nucleotide sequence ID" value="XM_072049657.1"/>
</dbReference>
<dbReference type="RefSeq" id="XP_071905766.1">
    <property type="nucleotide sequence ID" value="XM_072049665.1"/>
</dbReference>
<sequence>MKIPHINPGCPRMKCSSSESLALDFQSPTGVGSTMENSDLLKKTIDPLNTAASLALDTVGSSDVIPLSSSTKVMNITDWFSLGNSFASDTIASSDHPTPVSSSSTVTIHSHFRVGTSLGCRWREGYGRMLWFEDTEEEEEAAKSSGCVLPYLPSG</sequence>
<accession>A0ABM4UER1</accession>
<evidence type="ECO:0000313" key="5">
    <source>
        <dbReference type="RefSeq" id="XP_071905766.1"/>
    </source>
</evidence>
<evidence type="ECO:0000313" key="2">
    <source>
        <dbReference type="RefSeq" id="XP_071905758.1"/>
    </source>
</evidence>
<evidence type="ECO:0000313" key="4">
    <source>
        <dbReference type="RefSeq" id="XP_071905765.1"/>
    </source>
</evidence>
<gene>
    <name evidence="7" type="primary">LOC140006996</name>
    <name evidence="2" type="synonym">LOC140006988</name>
    <name evidence="3" type="synonym">LOC140006989</name>
    <name evidence="4" type="synonym">LOC140006993</name>
    <name evidence="5" type="synonym">LOC140006994</name>
    <name evidence="6" type="synonym">LOC140006995</name>
</gene>
<dbReference type="RefSeq" id="XP_071905759.1">
    <property type="nucleotide sequence ID" value="XM_072049658.1"/>
</dbReference>
<proteinExistence type="predicted"/>
<evidence type="ECO:0000313" key="6">
    <source>
        <dbReference type="RefSeq" id="XP_071905767.1"/>
    </source>
</evidence>
<evidence type="ECO:0000313" key="7">
    <source>
        <dbReference type="RefSeq" id="XP_071905768.1"/>
    </source>
</evidence>
<evidence type="ECO:0000313" key="3">
    <source>
        <dbReference type="RefSeq" id="XP_071905759.1"/>
    </source>
</evidence>